<dbReference type="Proteomes" id="UP000887574">
    <property type="component" value="Unplaced"/>
</dbReference>
<dbReference type="AlphaFoldDB" id="A0A915CU00"/>
<sequence length="117" mass="13490">MDQDHMKKDESETALQWLVRLKVPTYVSALDMPDSTNCWAIHYRKRDHGCGKLDLAMTMIAEMLLSQEKHIGKLLSNISESDRVALLERVYIERVYTPDEMEASFCKMIVCLPSNNP</sequence>
<proteinExistence type="predicted"/>
<evidence type="ECO:0000313" key="1">
    <source>
        <dbReference type="Proteomes" id="UP000887574"/>
    </source>
</evidence>
<protein>
    <submittedName>
        <fullName evidence="2">Uncharacterized protein</fullName>
    </submittedName>
</protein>
<organism evidence="1 2">
    <name type="scientific">Ditylenchus dipsaci</name>
    <dbReference type="NCBI Taxonomy" id="166011"/>
    <lineage>
        <taxon>Eukaryota</taxon>
        <taxon>Metazoa</taxon>
        <taxon>Ecdysozoa</taxon>
        <taxon>Nematoda</taxon>
        <taxon>Chromadorea</taxon>
        <taxon>Rhabditida</taxon>
        <taxon>Tylenchina</taxon>
        <taxon>Tylenchomorpha</taxon>
        <taxon>Sphaerularioidea</taxon>
        <taxon>Anguinidae</taxon>
        <taxon>Anguininae</taxon>
        <taxon>Ditylenchus</taxon>
    </lineage>
</organism>
<accession>A0A915CU00</accession>
<evidence type="ECO:0000313" key="2">
    <source>
        <dbReference type="WBParaSite" id="jg12214"/>
    </source>
</evidence>
<dbReference type="WBParaSite" id="jg12214">
    <property type="protein sequence ID" value="jg12214"/>
    <property type="gene ID" value="jg12214"/>
</dbReference>
<reference evidence="2" key="1">
    <citation type="submission" date="2022-11" db="UniProtKB">
        <authorList>
            <consortium name="WormBaseParasite"/>
        </authorList>
    </citation>
    <scope>IDENTIFICATION</scope>
</reference>
<name>A0A915CU00_9BILA</name>
<keyword evidence="1" id="KW-1185">Reference proteome</keyword>